<feature type="non-terminal residue" evidence="1">
    <location>
        <position position="1"/>
    </location>
</feature>
<organism evidence="1">
    <name type="scientific">gut metagenome</name>
    <dbReference type="NCBI Taxonomy" id="749906"/>
    <lineage>
        <taxon>unclassified sequences</taxon>
        <taxon>metagenomes</taxon>
        <taxon>organismal metagenomes</taxon>
    </lineage>
</organism>
<dbReference type="AlphaFoldDB" id="J9FRQ9"/>
<reference evidence="1" key="1">
    <citation type="journal article" date="2012" name="PLoS ONE">
        <title>Gene sets for utilization of primary and secondary nutrition supplies in the distal gut of endangered iberian lynx.</title>
        <authorList>
            <person name="Alcaide M."/>
            <person name="Messina E."/>
            <person name="Richter M."/>
            <person name="Bargiela R."/>
            <person name="Peplies J."/>
            <person name="Huws S.A."/>
            <person name="Newbold C.J."/>
            <person name="Golyshin P.N."/>
            <person name="Simon M.A."/>
            <person name="Lopez G."/>
            <person name="Yakimov M.M."/>
            <person name="Ferrer M."/>
        </authorList>
    </citation>
    <scope>NUCLEOTIDE SEQUENCE</scope>
</reference>
<dbReference type="EMBL" id="AMCI01004900">
    <property type="protein sequence ID" value="EJW97178.1"/>
    <property type="molecule type" value="Genomic_DNA"/>
</dbReference>
<proteinExistence type="predicted"/>
<comment type="caution">
    <text evidence="1">The sequence shown here is derived from an EMBL/GenBank/DDBJ whole genome shotgun (WGS) entry which is preliminary data.</text>
</comment>
<evidence type="ECO:0000313" key="1">
    <source>
        <dbReference type="EMBL" id="EJW97178.1"/>
    </source>
</evidence>
<sequence>TGWNLQSGPWNGLVTQPTFYDSFADNDLRKVEGFLIGKQYPRKVDANGNYYFDTTAEPLKGSEEYNGQDLFS</sequence>
<protein>
    <submittedName>
        <fullName evidence="1">Uncharacterized protein</fullName>
    </submittedName>
</protein>
<gene>
    <name evidence="1" type="ORF">EVA_14715</name>
</gene>
<name>J9FRQ9_9ZZZZ</name>
<accession>J9FRQ9</accession>